<dbReference type="Proteomes" id="UP001354227">
    <property type="component" value="Unassembled WGS sequence"/>
</dbReference>
<proteinExistence type="predicted"/>
<evidence type="ECO:0000313" key="2">
    <source>
        <dbReference type="Proteomes" id="UP001354227"/>
    </source>
</evidence>
<dbReference type="EMBL" id="JAZDCT010000006">
    <property type="protein sequence ID" value="MEE1887410.1"/>
    <property type="molecule type" value="Genomic_DNA"/>
</dbReference>
<evidence type="ECO:0000313" key="1">
    <source>
        <dbReference type="EMBL" id="MEE1887410.1"/>
    </source>
</evidence>
<organism evidence="1 2">
    <name type="scientific">Pseudomonas carassii</name>
    <dbReference type="NCBI Taxonomy" id="3115855"/>
    <lineage>
        <taxon>Bacteria</taxon>
        <taxon>Pseudomonadati</taxon>
        <taxon>Pseudomonadota</taxon>
        <taxon>Gammaproteobacteria</taxon>
        <taxon>Pseudomonadales</taxon>
        <taxon>Pseudomonadaceae</taxon>
        <taxon>Pseudomonas</taxon>
    </lineage>
</organism>
<accession>A0ABU7H8G5</accession>
<gene>
    <name evidence="1" type="ORF">V0R62_07030</name>
</gene>
<comment type="caution">
    <text evidence="1">The sequence shown here is derived from an EMBL/GenBank/DDBJ whole genome shotgun (WGS) entry which is preliminary data.</text>
</comment>
<reference evidence="1" key="1">
    <citation type="submission" date="2024-01" db="EMBL/GenBank/DDBJ databases">
        <title>Unpublished Manusciprt.</title>
        <authorList>
            <person name="Duman M."/>
            <person name="Valdes E.G."/>
            <person name="Ajmi N."/>
            <person name="Altun S."/>
            <person name="Saticioglu I.B."/>
        </authorList>
    </citation>
    <scope>NUCLEOTIDE SEQUENCE</scope>
    <source>
        <strain evidence="1">137P</strain>
    </source>
</reference>
<dbReference type="RefSeq" id="WP_330103255.1">
    <property type="nucleotide sequence ID" value="NZ_JAZDCT010000006.1"/>
</dbReference>
<protein>
    <submittedName>
        <fullName evidence="1">Uncharacterized protein</fullName>
    </submittedName>
</protein>
<sequence length="78" mass="8559">MKINSNPDFEVVGFSDSRYEKLTVEIQYRGEPIAQVNQDQGVGGLEIEVFTDLNSSILKVPLAGFLDSIILAKNSIEG</sequence>
<keyword evidence="2" id="KW-1185">Reference proteome</keyword>
<name>A0ABU7H8G5_9PSED</name>